<dbReference type="STRING" id="908615.SAMN05421540_10399"/>
<feature type="region of interest" description="Disordered" evidence="2">
    <location>
        <begin position="1"/>
        <end position="75"/>
    </location>
</feature>
<name>A0A1H3YC62_9FLAO</name>
<dbReference type="InterPro" id="IPR007139">
    <property type="entry name" value="DUF349"/>
</dbReference>
<evidence type="ECO:0000256" key="2">
    <source>
        <dbReference type="SAM" id="MobiDB-lite"/>
    </source>
</evidence>
<sequence>MSDNTKPTENQEKDSQENSQETTQDQQANSPQEDSTEENTDVENEAEASSSEEKEDEHHKEIEDANAEESEDVDNASRHQILMKDYEAMSIDELVLELNSLLKNEKVQNIRDHVNQIKTEFDKKFNEIIEEKKEEFVEEGGNVIDFHYSSPIKKKFYQTYFDYREKRDKYYSQLKKNLNENLKVRLGIIEELKNMIGSGESMSASFQEFKKIQERWQNAGSVPKADYSTLWNNYHHHVERFYDFLHLDREFRDLDFKHNLDQKLKLITRAEELADEKDINRAFRELQLLHKMWKEELGPVAREYREDIWQKFSEATKKIHDKRNQHFEELDKDREKNLDVKNDIIAQIQKIAHKDVSSHNDAQQKIKNVEKLRELFFKSGKVPRKDNEATWDAFKTATREFNRKKNRFYKDLKKEQYENLKKKEELIKVAQEHKDSEDFKKTTPIMKKIQEDWKKIGHVPRKDSDKIWKEFKAACNHYFDKYHSQKKEENKEEFEAFNQKKDLVNELKALKLEGSDEEKLEVIKQFIEKWNQLGFVPQHKRYIEGKFNRALDQIFKTVDISRKDAELMKYQNKLQDLDEATDTKKIKREESFLRKKIDETKSEINQLENNLQFFSTANKENPLVKDVYTKIEKRKEDLDMWKTKLDQIRKL</sequence>
<feature type="compositionally biased region" description="Acidic residues" evidence="2">
    <location>
        <begin position="34"/>
        <end position="46"/>
    </location>
</feature>
<dbReference type="EMBL" id="FNQF01000003">
    <property type="protein sequence ID" value="SEA09149.1"/>
    <property type="molecule type" value="Genomic_DNA"/>
</dbReference>
<dbReference type="AlphaFoldDB" id="A0A1H3YC62"/>
<dbReference type="Pfam" id="PF03993">
    <property type="entry name" value="DUF349"/>
    <property type="match status" value="5"/>
</dbReference>
<dbReference type="Proteomes" id="UP000198820">
    <property type="component" value="Unassembled WGS sequence"/>
</dbReference>
<proteinExistence type="predicted"/>
<evidence type="ECO:0000313" key="3">
    <source>
        <dbReference type="EMBL" id="SEA09149.1"/>
    </source>
</evidence>
<feature type="coiled-coil region" evidence="1">
    <location>
        <begin position="560"/>
        <end position="617"/>
    </location>
</feature>
<accession>A0A1H3YC62</accession>
<protein>
    <recommendedName>
        <fullName evidence="5">Chromosome segregation protein</fullName>
    </recommendedName>
</protein>
<feature type="compositionally biased region" description="Polar residues" evidence="2">
    <location>
        <begin position="17"/>
        <end position="33"/>
    </location>
</feature>
<feature type="compositionally biased region" description="Acidic residues" evidence="2">
    <location>
        <begin position="64"/>
        <end position="74"/>
    </location>
</feature>
<keyword evidence="1" id="KW-0175">Coiled coil</keyword>
<gene>
    <name evidence="3" type="ORF">SAMN05421540_10399</name>
</gene>
<organism evidence="3 4">
    <name type="scientific">Psychroflexus halocasei</name>
    <dbReference type="NCBI Taxonomy" id="908615"/>
    <lineage>
        <taxon>Bacteria</taxon>
        <taxon>Pseudomonadati</taxon>
        <taxon>Bacteroidota</taxon>
        <taxon>Flavobacteriia</taxon>
        <taxon>Flavobacteriales</taxon>
        <taxon>Flavobacteriaceae</taxon>
        <taxon>Psychroflexus</taxon>
    </lineage>
</organism>
<dbReference type="RefSeq" id="WP_093240437.1">
    <property type="nucleotide sequence ID" value="NZ_FNQF01000003.1"/>
</dbReference>
<reference evidence="3 4" key="1">
    <citation type="submission" date="2016-10" db="EMBL/GenBank/DDBJ databases">
        <authorList>
            <person name="de Groot N.N."/>
        </authorList>
    </citation>
    <scope>NUCLEOTIDE SEQUENCE [LARGE SCALE GENOMIC DNA]</scope>
    <source>
        <strain evidence="3 4">DSM 23581</strain>
    </source>
</reference>
<evidence type="ECO:0008006" key="5">
    <source>
        <dbReference type="Google" id="ProtNLM"/>
    </source>
</evidence>
<evidence type="ECO:0000256" key="1">
    <source>
        <dbReference type="SAM" id="Coils"/>
    </source>
</evidence>
<evidence type="ECO:0000313" key="4">
    <source>
        <dbReference type="Proteomes" id="UP000198820"/>
    </source>
</evidence>
<keyword evidence="4" id="KW-1185">Reference proteome</keyword>